<dbReference type="EMBL" id="UOFS01000037">
    <property type="protein sequence ID" value="VAW98361.1"/>
    <property type="molecule type" value="Genomic_DNA"/>
</dbReference>
<sequence>MDRRNFIRLAVAGSATGIIAPRVVLASASSMAGGLYYTKDAPGRWSKKAAGHLPKIEVSGSKIQVITPHEMKAYGHFIIKHIVLDKDFKYINENMFDPTKTKSPISNFTIKNYHGPLHILSVCNKHDTWLNVAEV</sequence>
<proteinExistence type="predicted"/>
<reference evidence="1" key="1">
    <citation type="submission" date="2018-06" db="EMBL/GenBank/DDBJ databases">
        <authorList>
            <person name="Zhirakovskaya E."/>
        </authorList>
    </citation>
    <scope>NUCLEOTIDE SEQUENCE</scope>
</reference>
<dbReference type="Gene3D" id="2.60.40.730">
    <property type="entry name" value="SOR catalytic domain"/>
    <property type="match status" value="1"/>
</dbReference>
<gene>
    <name evidence="1" type="ORF">MNBD_GAMMA22-2467</name>
</gene>
<name>A0A3B1A2Q2_9ZZZZ</name>
<protein>
    <recommendedName>
        <fullName evidence="2">Desulfoferrodoxin ferrous iron-binding domain-containing protein</fullName>
    </recommendedName>
</protein>
<evidence type="ECO:0000313" key="1">
    <source>
        <dbReference type="EMBL" id="VAW98361.1"/>
    </source>
</evidence>
<dbReference type="SUPFAM" id="SSF49367">
    <property type="entry name" value="Superoxide reductase-like"/>
    <property type="match status" value="1"/>
</dbReference>
<dbReference type="AlphaFoldDB" id="A0A3B1A2Q2"/>
<dbReference type="GO" id="GO:0016491">
    <property type="term" value="F:oxidoreductase activity"/>
    <property type="evidence" value="ECO:0007669"/>
    <property type="project" value="InterPro"/>
</dbReference>
<organism evidence="1">
    <name type="scientific">hydrothermal vent metagenome</name>
    <dbReference type="NCBI Taxonomy" id="652676"/>
    <lineage>
        <taxon>unclassified sequences</taxon>
        <taxon>metagenomes</taxon>
        <taxon>ecological metagenomes</taxon>
    </lineage>
</organism>
<evidence type="ECO:0008006" key="2">
    <source>
        <dbReference type="Google" id="ProtNLM"/>
    </source>
</evidence>
<dbReference type="InterPro" id="IPR036073">
    <property type="entry name" value="Desulfoferrodoxin_Fe-bd_dom_sf"/>
</dbReference>
<accession>A0A3B1A2Q2</accession>
<dbReference type="GO" id="GO:0005506">
    <property type="term" value="F:iron ion binding"/>
    <property type="evidence" value="ECO:0007669"/>
    <property type="project" value="InterPro"/>
</dbReference>